<evidence type="ECO:0000313" key="2">
    <source>
        <dbReference type="EnsemblMetazoa" id="ACUA009943-PA"/>
    </source>
</evidence>
<reference evidence="2" key="2">
    <citation type="submission" date="2020-05" db="UniProtKB">
        <authorList>
            <consortium name="EnsemblMetazoa"/>
        </authorList>
    </citation>
    <scope>IDENTIFICATION</scope>
    <source>
        <strain evidence="2">A-37</strain>
    </source>
</reference>
<reference evidence="3" key="1">
    <citation type="submission" date="2013-09" db="EMBL/GenBank/DDBJ databases">
        <title>The Genome Sequence of Anopheles culicifacies species A.</title>
        <authorList>
            <consortium name="The Broad Institute Genomics Platform"/>
            <person name="Neafsey D.E."/>
            <person name="Besansky N."/>
            <person name="Howell P."/>
            <person name="Walton C."/>
            <person name="Young S.K."/>
            <person name="Zeng Q."/>
            <person name="Gargeya S."/>
            <person name="Fitzgerald M."/>
            <person name="Haas B."/>
            <person name="Abouelleil A."/>
            <person name="Allen A.W."/>
            <person name="Alvarado L."/>
            <person name="Arachchi H.M."/>
            <person name="Berlin A.M."/>
            <person name="Chapman S.B."/>
            <person name="Gainer-Dewar J."/>
            <person name="Goldberg J."/>
            <person name="Griggs A."/>
            <person name="Gujja S."/>
            <person name="Hansen M."/>
            <person name="Howarth C."/>
            <person name="Imamovic A."/>
            <person name="Ireland A."/>
            <person name="Larimer J."/>
            <person name="McCowan C."/>
            <person name="Murphy C."/>
            <person name="Pearson M."/>
            <person name="Poon T.W."/>
            <person name="Priest M."/>
            <person name="Roberts A."/>
            <person name="Saif S."/>
            <person name="Shea T."/>
            <person name="Sisk P."/>
            <person name="Sykes S."/>
            <person name="Wortman J."/>
            <person name="Nusbaum C."/>
            <person name="Birren B."/>
        </authorList>
    </citation>
    <scope>NUCLEOTIDE SEQUENCE [LARGE SCALE GENOMIC DNA]</scope>
    <source>
        <strain evidence="3">A-37</strain>
    </source>
</reference>
<keyword evidence="3" id="KW-1185">Reference proteome</keyword>
<sequence>MFTVAMLHVEAVRSLQAYISHLPKPIVRTTLVTVSGGKGSMFETPRGYNLVAELDMYHPLPDYMYHATSLRLGEIAMYPNEKTTTRKPASPPSAPHHDHELSEQELNEYLKDHPEAWIPTSWSKDRIDNSASKIPLSTSSNRMPYLQKSPPITYQSWKRKLWESTGNDRLYYSNLPPKRVRSVSDFEAQDNASSLWMEPTNHLNISHHLGWEHYHHYRDRRSLFHQLETTVPNFIQIDEVKFVPKNCPECKRWMVVKASAVNQSAYPSYPFVAIPQLSDKNSFEQGRRYDRGSERLNLFGRIRYDANGVLTGKGKEKSTTIMHTSIPRANRHRRGHVRA</sequence>
<name>A0A182M5H0_9DIPT</name>
<protein>
    <submittedName>
        <fullName evidence="2">Uncharacterized protein</fullName>
    </submittedName>
</protein>
<proteinExistence type="predicted"/>
<dbReference type="EnsemblMetazoa" id="ACUA009943-RA">
    <property type="protein sequence ID" value="ACUA009943-PA"/>
    <property type="gene ID" value="ACUA009943"/>
</dbReference>
<dbReference type="AlphaFoldDB" id="A0A182M5H0"/>
<organism evidence="2 3">
    <name type="scientific">Anopheles culicifacies</name>
    <dbReference type="NCBI Taxonomy" id="139723"/>
    <lineage>
        <taxon>Eukaryota</taxon>
        <taxon>Metazoa</taxon>
        <taxon>Ecdysozoa</taxon>
        <taxon>Arthropoda</taxon>
        <taxon>Hexapoda</taxon>
        <taxon>Insecta</taxon>
        <taxon>Pterygota</taxon>
        <taxon>Neoptera</taxon>
        <taxon>Endopterygota</taxon>
        <taxon>Diptera</taxon>
        <taxon>Nematocera</taxon>
        <taxon>Culicoidea</taxon>
        <taxon>Culicidae</taxon>
        <taxon>Anophelinae</taxon>
        <taxon>Anopheles</taxon>
        <taxon>culicifacies species complex</taxon>
    </lineage>
</organism>
<accession>A0A182M5H0</accession>
<evidence type="ECO:0000256" key="1">
    <source>
        <dbReference type="SAM" id="MobiDB-lite"/>
    </source>
</evidence>
<feature type="region of interest" description="Disordered" evidence="1">
    <location>
        <begin position="82"/>
        <end position="102"/>
    </location>
</feature>
<dbReference type="PANTHER" id="PTHR21253">
    <property type="entry name" value="F-BOX ONLY PROTEIN 11-RELATED"/>
    <property type="match status" value="1"/>
</dbReference>
<dbReference type="PANTHER" id="PTHR21253:SF0">
    <property type="entry name" value="F-BOX ONLY PROTEIN 11-RELATED"/>
    <property type="match status" value="1"/>
</dbReference>
<dbReference type="VEuPathDB" id="VectorBase:ACUA009943"/>
<evidence type="ECO:0000313" key="3">
    <source>
        <dbReference type="Proteomes" id="UP000075883"/>
    </source>
</evidence>
<dbReference type="Proteomes" id="UP000075883">
    <property type="component" value="Unassembled WGS sequence"/>
</dbReference>
<dbReference type="EMBL" id="AXCM01009820">
    <property type="status" value="NOT_ANNOTATED_CDS"/>
    <property type="molecule type" value="Genomic_DNA"/>
</dbReference>